<sequence length="285" mass="31375">MALHDYPIPDLDTTLQEAGRVLQLTLSPDLYMQYKNALSQQREILQEAQRKLSDAGSGRENWVTEQFKSRLLSCSDPLPTSTAIPTVLPQSRAWKDDTHLGRAAALVWAMAKLYSEPWLVERDVPMERTQQSEVFAASRLPGKKQDEIKLYPDSLHAILTCRAGAFPIQILHRPSPGGPLTALSLGNIYDQLEHSSNQPAAGADKDASAICGFSSLPRREWYDVREKVLKRGGPTAGSLDLMESAILAVSLEDGPAPSDVASTLNAIRLGGRGWSCLRHYDKVSK</sequence>
<dbReference type="InterPro" id="IPR039551">
    <property type="entry name" value="Cho/carn_acyl_trans"/>
</dbReference>
<dbReference type="PANTHER" id="PTHR22589:SF31">
    <property type="entry name" value="CARNITINE O-PALMITOYLTRANSFERASE"/>
    <property type="match status" value="1"/>
</dbReference>
<protein>
    <submittedName>
        <fullName evidence="4">Uncharacterized protein LOC105890681</fullName>
    </submittedName>
</protein>
<keyword evidence="1" id="KW-0012">Acyltransferase</keyword>
<dbReference type="InterPro" id="IPR042231">
    <property type="entry name" value="Cho/carn_acyl_trans_2"/>
</dbReference>
<feature type="domain" description="Choline/carnitine acyltransferase" evidence="2">
    <location>
        <begin position="7"/>
        <end position="282"/>
    </location>
</feature>
<dbReference type="GO" id="GO:0004095">
    <property type="term" value="F:carnitine O-palmitoyltransferase activity"/>
    <property type="evidence" value="ECO:0007669"/>
    <property type="project" value="TreeGrafter"/>
</dbReference>
<reference evidence="4" key="1">
    <citation type="submission" date="2025-08" db="UniProtKB">
        <authorList>
            <consortium name="RefSeq"/>
        </authorList>
    </citation>
    <scope>IDENTIFICATION</scope>
</reference>
<dbReference type="GeneID" id="105890681"/>
<dbReference type="SUPFAM" id="SSF52777">
    <property type="entry name" value="CoA-dependent acyltransferases"/>
    <property type="match status" value="1"/>
</dbReference>
<organism evidence="3 4">
    <name type="scientific">Clupea harengus</name>
    <name type="common">Atlantic herring</name>
    <dbReference type="NCBI Taxonomy" id="7950"/>
    <lineage>
        <taxon>Eukaryota</taxon>
        <taxon>Metazoa</taxon>
        <taxon>Chordata</taxon>
        <taxon>Craniata</taxon>
        <taxon>Vertebrata</taxon>
        <taxon>Euteleostomi</taxon>
        <taxon>Actinopterygii</taxon>
        <taxon>Neopterygii</taxon>
        <taxon>Teleostei</taxon>
        <taxon>Clupei</taxon>
        <taxon>Clupeiformes</taxon>
        <taxon>Clupeoidei</taxon>
        <taxon>Clupeidae</taxon>
        <taxon>Clupea</taxon>
    </lineage>
</organism>
<keyword evidence="3" id="KW-1185">Reference proteome</keyword>
<evidence type="ECO:0000256" key="1">
    <source>
        <dbReference type="ARBA" id="ARBA00023315"/>
    </source>
</evidence>
<dbReference type="PANTHER" id="PTHR22589">
    <property type="entry name" value="CARNITINE O-ACYLTRANSFERASE"/>
    <property type="match status" value="1"/>
</dbReference>
<dbReference type="Gene3D" id="3.30.559.70">
    <property type="entry name" value="Choline/Carnitine o-acyltransferase, domain 2"/>
    <property type="match status" value="1"/>
</dbReference>
<dbReference type="GO" id="GO:0006631">
    <property type="term" value="P:fatty acid metabolic process"/>
    <property type="evidence" value="ECO:0007669"/>
    <property type="project" value="TreeGrafter"/>
</dbReference>
<evidence type="ECO:0000313" key="3">
    <source>
        <dbReference type="Proteomes" id="UP000515152"/>
    </source>
</evidence>
<dbReference type="RefSeq" id="XP_031425858.1">
    <property type="nucleotide sequence ID" value="XM_031569998.1"/>
</dbReference>
<dbReference type="GO" id="GO:0009437">
    <property type="term" value="P:carnitine metabolic process"/>
    <property type="evidence" value="ECO:0007669"/>
    <property type="project" value="TreeGrafter"/>
</dbReference>
<gene>
    <name evidence="4" type="primary">LOC105890681</name>
</gene>
<dbReference type="OrthoDB" id="8908873at2759"/>
<dbReference type="Pfam" id="PF00755">
    <property type="entry name" value="Carn_acyltransf"/>
    <property type="match status" value="1"/>
</dbReference>
<dbReference type="AlphaFoldDB" id="A0A6P8FBG3"/>
<evidence type="ECO:0000313" key="4">
    <source>
        <dbReference type="RefSeq" id="XP_031425858.1"/>
    </source>
</evidence>
<name>A0A6P8FBG3_CLUHA</name>
<dbReference type="KEGG" id="char:105890681"/>
<dbReference type="Proteomes" id="UP000515152">
    <property type="component" value="Chromosome 1"/>
</dbReference>
<dbReference type="GO" id="GO:0005739">
    <property type="term" value="C:mitochondrion"/>
    <property type="evidence" value="ECO:0007669"/>
    <property type="project" value="TreeGrafter"/>
</dbReference>
<accession>A0A6P8FBG3</accession>
<dbReference type="InterPro" id="IPR000542">
    <property type="entry name" value="Carn_acyl_trans"/>
</dbReference>
<keyword evidence="1" id="KW-0808">Transferase</keyword>
<proteinExistence type="predicted"/>
<evidence type="ECO:0000259" key="2">
    <source>
        <dbReference type="Pfam" id="PF00755"/>
    </source>
</evidence>